<keyword evidence="5" id="KW-0862">Zinc</keyword>
<dbReference type="PROSITE" id="PS50157">
    <property type="entry name" value="ZINC_FINGER_C2H2_2"/>
    <property type="match status" value="3"/>
</dbReference>
<proteinExistence type="evidence at transcript level"/>
<keyword evidence="4 7" id="KW-0863">Zinc-finger</keyword>
<reference evidence="10" key="1">
    <citation type="journal article" date="2015" name="Genome Biol. Evol.">
        <title>KLF/SP Transcription Factor Family Evolution: Expansion, Diversification, and Innovation in Eukaryotes.</title>
        <authorList>
            <person name="Presnell J.S."/>
            <person name="Schnitzler C.E."/>
            <person name="Browne W.E."/>
        </authorList>
    </citation>
    <scope>NUCLEOTIDE SEQUENCE</scope>
    <source>
        <strain evidence="10">ML25776a</strain>
    </source>
</reference>
<evidence type="ECO:0000313" key="10">
    <source>
        <dbReference type="EMBL" id="AJG42374.1"/>
    </source>
</evidence>
<feature type="domain" description="C2H2-type" evidence="9">
    <location>
        <begin position="234"/>
        <end position="263"/>
    </location>
</feature>
<dbReference type="PANTHER" id="PTHR23235">
    <property type="entry name" value="KRUEPPEL-LIKE TRANSCRIPTION FACTOR"/>
    <property type="match status" value="1"/>
</dbReference>
<comment type="subcellular location">
    <subcellularLocation>
        <location evidence="1">Nucleus</location>
    </subcellularLocation>
</comment>
<dbReference type="Gene3D" id="3.30.160.60">
    <property type="entry name" value="Classic Zinc Finger"/>
    <property type="match status" value="3"/>
</dbReference>
<dbReference type="EMBL" id="KJ576842">
    <property type="protein sequence ID" value="AJG42374.1"/>
    <property type="molecule type" value="mRNA"/>
</dbReference>
<dbReference type="Pfam" id="PF00096">
    <property type="entry name" value="zf-C2H2"/>
    <property type="match status" value="3"/>
</dbReference>
<evidence type="ECO:0000256" key="4">
    <source>
        <dbReference type="ARBA" id="ARBA00022771"/>
    </source>
</evidence>
<feature type="domain" description="C2H2-type" evidence="9">
    <location>
        <begin position="294"/>
        <end position="316"/>
    </location>
</feature>
<sequence>MDVSTPGISPHAPASAPAFPLSDSVFAFPPPQIFKLPPGVLSPIPLQPAPKRERSAAFPTTTTQSSSIDTALYQNILAGLQAESVNALSLSPRCFRSPGQSKSYAISNLLSNEEKNPFSSSNATTFRFPPSAGVESENKRGRTLSLSSETLLTVPGGIVSPPITPKKTDTSSAEDSDCNTCRQVPKTNDRTQGTRALCSTCQRTFYLLGRTPALGSVPRVIEPRTQQVKNKRSHRCDYEGCTKVYTKSSHLKAHRRTHTGEKPYICKWEGCTWKFARSDELTRHTRKHTGQKPFKCNHCDRCFSRSDHLSLHAKRHLTAGVEKKQSLQDSSLTPFNFKPPHLLYINVPPSSS</sequence>
<name>A0A0K0M5Z9_MNELE</name>
<dbReference type="GO" id="GO:0005634">
    <property type="term" value="C:nucleus"/>
    <property type="evidence" value="ECO:0007669"/>
    <property type="project" value="UniProtKB-SubCell"/>
</dbReference>
<evidence type="ECO:0000256" key="3">
    <source>
        <dbReference type="ARBA" id="ARBA00022737"/>
    </source>
</evidence>
<accession>A0A0K0M5Z9</accession>
<evidence type="ECO:0000256" key="8">
    <source>
        <dbReference type="SAM" id="MobiDB-lite"/>
    </source>
</evidence>
<keyword evidence="6" id="KW-0539">Nucleus</keyword>
<dbReference type="FunFam" id="3.30.160.60:FF:000018">
    <property type="entry name" value="Krueppel-like factor 15"/>
    <property type="match status" value="1"/>
</dbReference>
<dbReference type="SUPFAM" id="SSF57667">
    <property type="entry name" value="beta-beta-alpha zinc fingers"/>
    <property type="match status" value="2"/>
</dbReference>
<dbReference type="FunFam" id="3.30.160.60:FF:000446">
    <property type="entry name" value="Zinc finger protein"/>
    <property type="match status" value="1"/>
</dbReference>
<evidence type="ECO:0000256" key="2">
    <source>
        <dbReference type="ARBA" id="ARBA00022723"/>
    </source>
</evidence>
<dbReference type="FunFam" id="3.30.160.60:FF:000021">
    <property type="entry name" value="Basic krueppel-like factor 3"/>
    <property type="match status" value="1"/>
</dbReference>
<keyword evidence="3" id="KW-0677">Repeat</keyword>
<dbReference type="GO" id="GO:0008270">
    <property type="term" value="F:zinc ion binding"/>
    <property type="evidence" value="ECO:0007669"/>
    <property type="project" value="UniProtKB-KW"/>
</dbReference>
<dbReference type="SMART" id="SM00355">
    <property type="entry name" value="ZnF_C2H2"/>
    <property type="match status" value="3"/>
</dbReference>
<evidence type="ECO:0000256" key="5">
    <source>
        <dbReference type="ARBA" id="ARBA00022833"/>
    </source>
</evidence>
<evidence type="ECO:0000256" key="1">
    <source>
        <dbReference type="ARBA" id="ARBA00004123"/>
    </source>
</evidence>
<dbReference type="PROSITE" id="PS00028">
    <property type="entry name" value="ZINC_FINGER_C2H2_1"/>
    <property type="match status" value="3"/>
</dbReference>
<dbReference type="InterPro" id="IPR013087">
    <property type="entry name" value="Znf_C2H2_type"/>
</dbReference>
<feature type="region of interest" description="Disordered" evidence="8">
    <location>
        <begin position="155"/>
        <end position="179"/>
    </location>
</feature>
<protein>
    <submittedName>
        <fullName evidence="10">Kruppel-like Factor 5b</fullName>
    </submittedName>
</protein>
<gene>
    <name evidence="10" type="primary">KLF5b</name>
</gene>
<dbReference type="AlphaFoldDB" id="A0A0K0M5Z9"/>
<dbReference type="PANTHER" id="PTHR23235:SF150">
    <property type="entry name" value="KRUEPPEL-LIKE FACTOR LUNA"/>
    <property type="match status" value="1"/>
</dbReference>
<evidence type="ECO:0000259" key="9">
    <source>
        <dbReference type="PROSITE" id="PS50157"/>
    </source>
</evidence>
<dbReference type="InterPro" id="IPR036236">
    <property type="entry name" value="Znf_C2H2_sf"/>
</dbReference>
<dbReference type="GO" id="GO:0000981">
    <property type="term" value="F:DNA-binding transcription factor activity, RNA polymerase II-specific"/>
    <property type="evidence" value="ECO:0007669"/>
    <property type="project" value="TreeGrafter"/>
</dbReference>
<feature type="domain" description="C2H2-type" evidence="9">
    <location>
        <begin position="264"/>
        <end position="293"/>
    </location>
</feature>
<evidence type="ECO:0000256" key="7">
    <source>
        <dbReference type="PROSITE-ProRule" id="PRU00042"/>
    </source>
</evidence>
<organism evidence="10">
    <name type="scientific">Mnemiopsis leidyi</name>
    <name type="common">Sea walnut</name>
    <name type="synonym">Warty comb jellyfish</name>
    <dbReference type="NCBI Taxonomy" id="27923"/>
    <lineage>
        <taxon>Eukaryota</taxon>
        <taxon>Metazoa</taxon>
        <taxon>Ctenophora</taxon>
        <taxon>Tentaculata</taxon>
        <taxon>Lobata</taxon>
        <taxon>Bolinopsidae</taxon>
        <taxon>Mnemiopsis</taxon>
    </lineage>
</organism>
<dbReference type="GO" id="GO:0000978">
    <property type="term" value="F:RNA polymerase II cis-regulatory region sequence-specific DNA binding"/>
    <property type="evidence" value="ECO:0007669"/>
    <property type="project" value="TreeGrafter"/>
</dbReference>
<evidence type="ECO:0000256" key="6">
    <source>
        <dbReference type="ARBA" id="ARBA00023242"/>
    </source>
</evidence>
<keyword evidence="2" id="KW-0479">Metal-binding</keyword>